<reference evidence="2 3" key="1">
    <citation type="submission" date="2018-05" db="EMBL/GenBank/DDBJ databases">
        <title>Draft genome sequence of Scytalidium lignicola DSM 105466, a ubiquitous saprotrophic fungus.</title>
        <authorList>
            <person name="Buettner E."/>
            <person name="Gebauer A.M."/>
            <person name="Hofrichter M."/>
            <person name="Liers C."/>
            <person name="Kellner H."/>
        </authorList>
    </citation>
    <scope>NUCLEOTIDE SEQUENCE [LARGE SCALE GENOMIC DNA]</scope>
    <source>
        <strain evidence="2 3">DSM 105466</strain>
    </source>
</reference>
<protein>
    <submittedName>
        <fullName evidence="2">Uncharacterized protein</fullName>
    </submittedName>
</protein>
<organism evidence="2 3">
    <name type="scientific">Scytalidium lignicola</name>
    <name type="common">Hyphomycete</name>
    <dbReference type="NCBI Taxonomy" id="5539"/>
    <lineage>
        <taxon>Eukaryota</taxon>
        <taxon>Fungi</taxon>
        <taxon>Dikarya</taxon>
        <taxon>Ascomycota</taxon>
        <taxon>Pezizomycotina</taxon>
        <taxon>Leotiomycetes</taxon>
        <taxon>Leotiomycetes incertae sedis</taxon>
        <taxon>Scytalidium</taxon>
    </lineage>
</organism>
<feature type="chain" id="PRO_5017824773" evidence="1">
    <location>
        <begin position="23"/>
        <end position="110"/>
    </location>
</feature>
<name>A0A3E2GXK1_SCYLI</name>
<evidence type="ECO:0000313" key="2">
    <source>
        <dbReference type="EMBL" id="RFU25747.1"/>
    </source>
</evidence>
<gene>
    <name evidence="2" type="ORF">B7463_g10593</name>
</gene>
<evidence type="ECO:0000256" key="1">
    <source>
        <dbReference type="SAM" id="SignalP"/>
    </source>
</evidence>
<comment type="caution">
    <text evidence="2">The sequence shown here is derived from an EMBL/GenBank/DDBJ whole genome shotgun (WGS) entry which is preliminary data.</text>
</comment>
<dbReference type="EMBL" id="NCSJ02000307">
    <property type="protein sequence ID" value="RFU25747.1"/>
    <property type="molecule type" value="Genomic_DNA"/>
</dbReference>
<dbReference type="Proteomes" id="UP000258309">
    <property type="component" value="Unassembled WGS sequence"/>
</dbReference>
<proteinExistence type="predicted"/>
<dbReference type="AlphaFoldDB" id="A0A3E2GXK1"/>
<evidence type="ECO:0000313" key="3">
    <source>
        <dbReference type="Proteomes" id="UP000258309"/>
    </source>
</evidence>
<feature type="non-terminal residue" evidence="2">
    <location>
        <position position="110"/>
    </location>
</feature>
<keyword evidence="1" id="KW-0732">Signal</keyword>
<feature type="non-terminal residue" evidence="2">
    <location>
        <position position="1"/>
    </location>
</feature>
<accession>A0A3E2GXK1</accession>
<sequence>MYISHAAVAIAALSMGISSVLATTLTNEYPSPSETMYYNKVWDSATYSIPNGGSAEVPGGWALIWSDSCPGSVFKWDDTLDGVTWLGGMLVDSTIEGTGEFSARFEHLLF</sequence>
<keyword evidence="3" id="KW-1185">Reference proteome</keyword>
<feature type="signal peptide" evidence="1">
    <location>
        <begin position="1"/>
        <end position="22"/>
    </location>
</feature>